<comment type="caution">
    <text evidence="7">The sequence shown here is derived from an EMBL/GenBank/DDBJ whole genome shotgun (WGS) entry which is preliminary data.</text>
</comment>
<dbReference type="SMART" id="SM00368">
    <property type="entry name" value="LRR_RI"/>
    <property type="match status" value="5"/>
</dbReference>
<evidence type="ECO:0000256" key="2">
    <source>
        <dbReference type="ARBA" id="ARBA00022490"/>
    </source>
</evidence>
<keyword evidence="2" id="KW-0963">Cytoplasm</keyword>
<dbReference type="PANTHER" id="PTHR23170">
    <property type="entry name" value="NY-REN-58 ANTIGEN"/>
    <property type="match status" value="1"/>
</dbReference>
<keyword evidence="4" id="KW-0206">Cytoskeleton</keyword>
<dbReference type="PANTHER" id="PTHR23170:SF3">
    <property type="entry name" value="LEUCINE-RICH REPEAT-CONTAINING PROTEIN 45"/>
    <property type="match status" value="1"/>
</dbReference>
<feature type="region of interest" description="Disordered" evidence="6">
    <location>
        <begin position="345"/>
        <end position="369"/>
    </location>
</feature>
<dbReference type="SUPFAM" id="SSF52047">
    <property type="entry name" value="RNI-like"/>
    <property type="match status" value="1"/>
</dbReference>
<dbReference type="InterPro" id="IPR032675">
    <property type="entry name" value="LRR_dom_sf"/>
</dbReference>
<name>A0A0M0K0C0_9EUKA</name>
<feature type="coiled-coil region" evidence="5">
    <location>
        <begin position="813"/>
        <end position="890"/>
    </location>
</feature>
<dbReference type="Proteomes" id="UP000037460">
    <property type="component" value="Unassembled WGS sequence"/>
</dbReference>
<gene>
    <name evidence="7" type="ORF">Ctob_004679</name>
</gene>
<organism evidence="7 8">
    <name type="scientific">Chrysochromulina tobinii</name>
    <dbReference type="NCBI Taxonomy" id="1460289"/>
    <lineage>
        <taxon>Eukaryota</taxon>
        <taxon>Haptista</taxon>
        <taxon>Haptophyta</taxon>
        <taxon>Prymnesiophyceae</taxon>
        <taxon>Prymnesiales</taxon>
        <taxon>Chrysochromulinaceae</taxon>
        <taxon>Chrysochromulina</taxon>
    </lineage>
</organism>
<dbReference type="Pfam" id="PF13516">
    <property type="entry name" value="LRR_6"/>
    <property type="match status" value="2"/>
</dbReference>
<evidence type="ECO:0000256" key="6">
    <source>
        <dbReference type="SAM" id="MobiDB-lite"/>
    </source>
</evidence>
<dbReference type="InterPro" id="IPR052116">
    <property type="entry name" value="Centro_Cilium_Assembly"/>
</dbReference>
<feature type="coiled-coil region" evidence="5">
    <location>
        <begin position="584"/>
        <end position="659"/>
    </location>
</feature>
<dbReference type="Gene3D" id="3.80.10.10">
    <property type="entry name" value="Ribonuclease Inhibitor"/>
    <property type="match status" value="1"/>
</dbReference>
<dbReference type="AlphaFoldDB" id="A0A0M0K0C0"/>
<evidence type="ECO:0000313" key="7">
    <source>
        <dbReference type="EMBL" id="KOO32017.1"/>
    </source>
</evidence>
<feature type="region of interest" description="Disordered" evidence="6">
    <location>
        <begin position="408"/>
        <end position="432"/>
    </location>
</feature>
<evidence type="ECO:0000256" key="4">
    <source>
        <dbReference type="ARBA" id="ARBA00023212"/>
    </source>
</evidence>
<feature type="coiled-coil region" evidence="5">
    <location>
        <begin position="467"/>
        <end position="526"/>
    </location>
</feature>
<sequence>MTAEPSPDAFVLPPVPSPTLSFSDRCLGDHGVRALVAALSVRRDVTSIDLRGCHVHAAGALALAELLLGPGGSRIGSLSLEWNALGTSDAGPRAIARALAANCALTALDLRNNRMGSSGVASLAEALAYNSTLITFDLRWNSAGVSGGLALESALAQNRTLLRLLLQGNRVPDDLLKRIERLLGRNGAASSLVAGASAPYSEDSSDRWPAIISSHALPGERLLVAPAARVGALSDRACSAIASTADVAVDASQSSLSPPHGLLRAASVPPVPPSTSTQVHLHLHAEAKENEAGQLIALPPVSAAAGLALLPPAGGTAAAAEGASAASRSLSASLATAGGYVADSRSSLPPGGYVADPRSSLPPPPGYSADDPCASVPYAAEPSACLPPGYAAYSMPYAADASTSLPPGYAPPSSQMGSVPASMPTSWMASPAPTPLRAAVRTRTLENALVLQHAEFSNKLKHAFERADAAEEILTSERSRADQQREKALVAATEEAEARKKLALLQRELTEARKKADEEVARVLKEGSTREQRTALAEAARDHLERELQARDARLDASIGLCMQARDARLEMELKAIADREQRAAMAEARAAESASQLSALNERLLNERRAHATTLTELQDRLSDANPTAPRLGMHDRLSDAEAVRTSAELRLASAEAARAAAVTEALSRQSRRHEQALEQVRVSVERADYPRPPEQVKESVERAEADAARAAEQISKHRDELETARALAETKQRSLESQAVEREAALEKSYEARLEAVEKEKASLRESHHATLSQMREAEEVRRQQHDVKLDTARKAHATLERRCYEREAHAESLERELARVQSELAEAGHAEGALKEALERQREAAAEQSAAAAAELATTRRHWEERLATATADNRALARQLLDTQRELALANGRWEASVQTLQHSVLQCFQHSIESTRGGGSPPLMAGELGDEDEEE</sequence>
<feature type="compositionally biased region" description="Polar residues" evidence="6">
    <location>
        <begin position="412"/>
        <end position="428"/>
    </location>
</feature>
<evidence type="ECO:0000313" key="8">
    <source>
        <dbReference type="Proteomes" id="UP000037460"/>
    </source>
</evidence>
<keyword evidence="8" id="KW-1185">Reference proteome</keyword>
<dbReference type="OrthoDB" id="1936518at2759"/>
<evidence type="ECO:0000256" key="1">
    <source>
        <dbReference type="ARBA" id="ARBA00004300"/>
    </source>
</evidence>
<protein>
    <submittedName>
        <fullName evidence="7">Leucine-rich repeat-containing protein 45</fullName>
    </submittedName>
</protein>
<comment type="subcellular location">
    <subcellularLocation>
        <location evidence="1">Cytoplasm</location>
        <location evidence="1">Cytoskeleton</location>
        <location evidence="1">Microtubule organizing center</location>
        <location evidence="1">Centrosome</location>
    </subcellularLocation>
</comment>
<dbReference type="EMBL" id="JWZX01001868">
    <property type="protein sequence ID" value="KOO32017.1"/>
    <property type="molecule type" value="Genomic_DNA"/>
</dbReference>
<accession>A0A0M0K0C0</accession>
<evidence type="ECO:0000256" key="5">
    <source>
        <dbReference type="SAM" id="Coils"/>
    </source>
</evidence>
<feature type="region of interest" description="Disordered" evidence="6">
    <location>
        <begin position="764"/>
        <end position="791"/>
    </location>
</feature>
<reference evidence="8" key="1">
    <citation type="journal article" date="2015" name="PLoS Genet.">
        <title>Genome Sequence and Transcriptome Analyses of Chrysochromulina tobin: Metabolic Tools for Enhanced Algal Fitness in the Prominent Order Prymnesiales (Haptophyceae).</title>
        <authorList>
            <person name="Hovde B.T."/>
            <person name="Deodato C.R."/>
            <person name="Hunsperger H.M."/>
            <person name="Ryken S.A."/>
            <person name="Yost W."/>
            <person name="Jha R.K."/>
            <person name="Patterson J."/>
            <person name="Monnat R.J. Jr."/>
            <person name="Barlow S.B."/>
            <person name="Starkenburg S.R."/>
            <person name="Cattolico R.A."/>
        </authorList>
    </citation>
    <scope>NUCLEOTIDE SEQUENCE</scope>
    <source>
        <strain evidence="8">CCMP291</strain>
    </source>
</reference>
<dbReference type="InterPro" id="IPR001611">
    <property type="entry name" value="Leu-rich_rpt"/>
</dbReference>
<keyword evidence="3 5" id="KW-0175">Coiled coil</keyword>
<dbReference type="GO" id="GO:0005813">
    <property type="term" value="C:centrosome"/>
    <property type="evidence" value="ECO:0007669"/>
    <property type="project" value="UniProtKB-SubCell"/>
</dbReference>
<proteinExistence type="predicted"/>
<feature type="compositionally biased region" description="Basic and acidic residues" evidence="6">
    <location>
        <begin position="778"/>
        <end position="791"/>
    </location>
</feature>
<feature type="region of interest" description="Disordered" evidence="6">
    <location>
        <begin position="917"/>
        <end position="940"/>
    </location>
</feature>
<evidence type="ECO:0000256" key="3">
    <source>
        <dbReference type="ARBA" id="ARBA00023054"/>
    </source>
</evidence>